<feature type="transmembrane region" description="Helical" evidence="2">
    <location>
        <begin position="508"/>
        <end position="529"/>
    </location>
</feature>
<dbReference type="InterPro" id="IPR023214">
    <property type="entry name" value="HAD_sf"/>
</dbReference>
<name>A0A926HSB9_9FIRM</name>
<feature type="compositionally biased region" description="Basic residues" evidence="1">
    <location>
        <begin position="219"/>
        <end position="228"/>
    </location>
</feature>
<organism evidence="3 4">
    <name type="scientific">Yeguia hominis</name>
    <dbReference type="NCBI Taxonomy" id="2763662"/>
    <lineage>
        <taxon>Bacteria</taxon>
        <taxon>Bacillati</taxon>
        <taxon>Bacillota</taxon>
        <taxon>Clostridia</taxon>
        <taxon>Eubacteriales</taxon>
        <taxon>Yeguiaceae</taxon>
        <taxon>Yeguia</taxon>
    </lineage>
</organism>
<feature type="compositionally biased region" description="Basic and acidic residues" evidence="1">
    <location>
        <begin position="255"/>
        <end position="273"/>
    </location>
</feature>
<keyword evidence="2" id="KW-1133">Transmembrane helix</keyword>
<keyword evidence="2" id="KW-0472">Membrane</keyword>
<keyword evidence="2" id="KW-0812">Transmembrane</keyword>
<feature type="region of interest" description="Disordered" evidence="1">
    <location>
        <begin position="155"/>
        <end position="294"/>
    </location>
</feature>
<dbReference type="Proteomes" id="UP000651482">
    <property type="component" value="Unassembled WGS sequence"/>
</dbReference>
<dbReference type="AlphaFoldDB" id="A0A926HSB9"/>
<dbReference type="InterPro" id="IPR023299">
    <property type="entry name" value="ATPase_P-typ_cyto_dom_N"/>
</dbReference>
<comment type="caution">
    <text evidence="3">The sequence shown here is derived from an EMBL/GenBank/DDBJ whole genome shotgun (WGS) entry which is preliminary data.</text>
</comment>
<dbReference type="RefSeq" id="WP_249319781.1">
    <property type="nucleotide sequence ID" value="NZ_JACRSN010000012.1"/>
</dbReference>
<gene>
    <name evidence="3" type="ORF">IAG03_08955</name>
</gene>
<evidence type="ECO:0000313" key="3">
    <source>
        <dbReference type="EMBL" id="MBC8534123.1"/>
    </source>
</evidence>
<feature type="compositionally biased region" description="Low complexity" evidence="1">
    <location>
        <begin position="155"/>
        <end position="192"/>
    </location>
</feature>
<dbReference type="EMBL" id="JACRSN010000012">
    <property type="protein sequence ID" value="MBC8534123.1"/>
    <property type="molecule type" value="Genomic_DNA"/>
</dbReference>
<feature type="compositionally biased region" description="Pro residues" evidence="1">
    <location>
        <begin position="193"/>
        <end position="202"/>
    </location>
</feature>
<feature type="region of interest" description="Disordered" evidence="1">
    <location>
        <begin position="315"/>
        <end position="397"/>
    </location>
</feature>
<feature type="compositionally biased region" description="Basic residues" evidence="1">
    <location>
        <begin position="1"/>
        <end position="10"/>
    </location>
</feature>
<evidence type="ECO:0000256" key="1">
    <source>
        <dbReference type="SAM" id="MobiDB-lite"/>
    </source>
</evidence>
<feature type="transmembrane region" description="Helical" evidence="2">
    <location>
        <begin position="580"/>
        <end position="598"/>
    </location>
</feature>
<proteinExistence type="predicted"/>
<feature type="region of interest" description="Disordered" evidence="1">
    <location>
        <begin position="1"/>
        <end position="111"/>
    </location>
</feature>
<feature type="transmembrane region" description="Helical" evidence="2">
    <location>
        <begin position="604"/>
        <end position="623"/>
    </location>
</feature>
<feature type="transmembrane region" description="Helical" evidence="2">
    <location>
        <begin position="724"/>
        <end position="748"/>
    </location>
</feature>
<feature type="transmembrane region" description="Helical" evidence="2">
    <location>
        <begin position="1005"/>
        <end position="1028"/>
    </location>
</feature>
<feature type="transmembrane region" description="Helical" evidence="2">
    <location>
        <begin position="698"/>
        <end position="718"/>
    </location>
</feature>
<feature type="compositionally biased region" description="Pro residues" evidence="1">
    <location>
        <begin position="36"/>
        <end position="58"/>
    </location>
</feature>
<dbReference type="SUPFAM" id="SSF81660">
    <property type="entry name" value="Metal cation-transporting ATPase, ATP-binding domain N"/>
    <property type="match status" value="1"/>
</dbReference>
<accession>A0A926HSB9</accession>
<feature type="compositionally biased region" description="Basic and acidic residues" evidence="1">
    <location>
        <begin position="328"/>
        <end position="368"/>
    </location>
</feature>
<sequence length="1056" mass="114650">MSDPKKKRHSFSVEDVLAEAQSKRNAKKQTAVQAPVNPPQPQKPAAPETPMPAAPQPMPEIQTPPAREMPMPQPPAAQPGQVRFAAQAPAEKPEPEKKKGRRREKKARDTFEETEDIYYGLHLKSAEELRNTKEAAAPNSQKSAFSYLFEETAAPPAQQAITPPVQQSAAPAQPVAPASRPAAPARPAVAPAPAVPAQPPADPAKAERIAAAIAAEKHTGRHPAKKAAPKIVKSTVEDLPPAPKAPMPEKPPLPPKHEEPIVRYLEEDPEKQRRSVTSPRIPKNISAKAQAKPVHGGNTVELVLKTIENEVDEKIPAIYHQPQTSALHKAEAQKSDEAKETKPQTAEKSKGPSSENEKPDGKKAKTSDTETGSPKGKTQHPRKPQHHPEPPEAQEVLTDPNGKILYASRNKPVHFMDTNWLHEALLSEAKEYLAAPTPSHAEVVRRAEGPSMPVYSDEPLPDEPDEAFMDDEEPAYEPEIHEYETPQDADMVSRQIEMQMHENKLRTLVTGGCTLILLLAGFLSEYTHIGSLKLHLSSGPIPYLISNLVFLLLATAFNLKSILHGFRGLFRLRANPDSGIAVATTAAVIQSIAAFFFQESVMSGTLHLYSSLAAVALLLNGLGKSVMLRRIDRNFQFVSSPEQKYAVETLSGNAEAAKIAADYAGSDPVVAYQHHTEFPEEFIRLSHLPDPGNSVSQMITPVGFLASLILFAASLLMFGSFPEAITAFTVSACICVPAANLLCVNLPLNRLSSIASKWGGMISGYAAIEEFSKATAVMVDADDLFPKGTVELNNIKTFGTPHVDEAILEAAALVNAVGGPLGDVFEQVLKAKKNLIPKIEKIAYEDGLGVSGWSRGKRVLLGSRELLANHGVPLPPRDVETRYLQAGKQVTYLATGGVAAAMFVLTYHADTRRAAELLRMEHNGIAVMIRTCDHNITPGLIAACFEVDGRMIRILPSSLSGICEKAMDTSTPRSPAVMLTKGRPMTMMRLLAASVRQKSNITISVLLQIIAVVLGFVLVAFMTCYSGLYQMRTLSLLLYEVFWAAVIAIIPLIRKP</sequence>
<keyword evidence="4" id="KW-1185">Reference proteome</keyword>
<evidence type="ECO:0000256" key="2">
    <source>
        <dbReference type="SAM" id="Phobius"/>
    </source>
</evidence>
<feature type="transmembrane region" description="Helical" evidence="2">
    <location>
        <begin position="1034"/>
        <end position="1053"/>
    </location>
</feature>
<evidence type="ECO:0000313" key="4">
    <source>
        <dbReference type="Proteomes" id="UP000651482"/>
    </source>
</evidence>
<reference evidence="3" key="1">
    <citation type="submission" date="2020-08" db="EMBL/GenBank/DDBJ databases">
        <title>Genome public.</title>
        <authorList>
            <person name="Liu C."/>
            <person name="Sun Q."/>
        </authorList>
    </citation>
    <scope>NUCLEOTIDE SEQUENCE</scope>
    <source>
        <strain evidence="3">NSJ-40</strain>
    </source>
</reference>
<dbReference type="GO" id="GO:0000166">
    <property type="term" value="F:nucleotide binding"/>
    <property type="evidence" value="ECO:0007669"/>
    <property type="project" value="InterPro"/>
</dbReference>
<protein>
    <submittedName>
        <fullName evidence="3">Uncharacterized protein</fullName>
    </submittedName>
</protein>
<feature type="transmembrane region" description="Helical" evidence="2">
    <location>
        <begin position="541"/>
        <end position="559"/>
    </location>
</feature>
<feature type="compositionally biased region" description="Pro residues" evidence="1">
    <location>
        <begin position="240"/>
        <end position="254"/>
    </location>
</feature>
<dbReference type="Gene3D" id="3.40.50.1000">
    <property type="entry name" value="HAD superfamily/HAD-like"/>
    <property type="match status" value="1"/>
</dbReference>
<dbReference type="Gene3D" id="3.40.1110.10">
    <property type="entry name" value="Calcium-transporting ATPase, cytoplasmic domain N"/>
    <property type="match status" value="1"/>
</dbReference>